<accession>R4KIU7</accession>
<dbReference type="SUPFAM" id="SSF69318">
    <property type="entry name" value="Integrin alpha N-terminal domain"/>
    <property type="match status" value="1"/>
</dbReference>
<feature type="region of interest" description="Disordered" evidence="5">
    <location>
        <begin position="1"/>
        <end position="31"/>
    </location>
</feature>
<keyword evidence="9" id="KW-1185">Reference proteome</keyword>
<organism evidence="8 9">
    <name type="scientific">Desulfoscipio gibsoniae DSM 7213</name>
    <dbReference type="NCBI Taxonomy" id="767817"/>
    <lineage>
        <taxon>Bacteria</taxon>
        <taxon>Bacillati</taxon>
        <taxon>Bacillota</taxon>
        <taxon>Clostridia</taxon>
        <taxon>Eubacteriales</taxon>
        <taxon>Desulfallaceae</taxon>
        <taxon>Desulfoscipio</taxon>
    </lineage>
</organism>
<evidence type="ECO:0000313" key="9">
    <source>
        <dbReference type="Proteomes" id="UP000013520"/>
    </source>
</evidence>
<protein>
    <submittedName>
        <fullName evidence="8">RHS repeat-associated core domain protein</fullName>
    </submittedName>
</protein>
<dbReference type="STRING" id="767817.Desgi_3831"/>
<dbReference type="Gene3D" id="2.180.10.10">
    <property type="entry name" value="RHS repeat-associated core"/>
    <property type="match status" value="1"/>
</dbReference>
<dbReference type="Pfam" id="PF12255">
    <property type="entry name" value="TcdB_toxin_midC"/>
    <property type="match status" value="2"/>
</dbReference>
<dbReference type="Proteomes" id="UP000013520">
    <property type="component" value="Chromosome"/>
</dbReference>
<dbReference type="HOGENOM" id="CLU_000672_1_0_9"/>
<keyword evidence="3" id="KW-0732">Signal</keyword>
<dbReference type="GO" id="GO:0005737">
    <property type="term" value="C:cytoplasm"/>
    <property type="evidence" value="ECO:0007669"/>
    <property type="project" value="InterPro"/>
</dbReference>
<sequence length="2740" mass="306612">MFNSQSTEGNEKAPDVKQARPPSISLPKGGGAIRGIGEKFAANPITGTGSMTVPIATSPGRSGFGPQLALSYDSGTGNGPFGFGWNLSLPNITRKTDKGLPQYDDAGDSDVFLLSGAEDLVPEFKKDADGNWVIKDGKHVIFDEPITIGDVAYRVRRYHPCVEGLFARIERWTKVSDPTNASCPGHIHWRSISKDNILTIYGKDENSRIYDPEDSQRIFTWLICETRDDKGNAILYEYKQEDGAGADLAKVHEHNRGDRNDLRRSTNRYLKHIRYGNRKPLLDNEGHRPRFLTEEQIQKANWMFEVVFDYGEHDANTPKPNDAGQWAFRADPFSTYRAGFEVRTTRLCRRVLMFHHFPYENGVGKDCLVRSTDFTYSHEAEPDHTRNPVYTYLLAVTQSGYKRYNGGYLKRSLPPVEFEYSRPIVQDTIQDMDAESMENLPVGLDGASYQWIDLHGEGIPGILTEQSGTWFYKRNLSPVNLTPGNGLAHTEAKFAPVEQVAVKPNLPLANGAQFMDLAGDGRPDLVVLEDPTPGLYEHNGAKGWQPFRPFIFRLSRSTRDPNLRFVDLDGDGHADVLITEDDAFVWHASMAEEGFGPARRVAQTLDEEKGPRLVFAGSSQSIYLADMSGDGLTDLVRIRNGEVCYWPNLGYGRFGSKVTMDHAPHFDNPDQFDQRRIRLADIDGSGTTDIIYLHRDGVRLYFNQSGNSLSEPQVLRVFPRVDDLVAINVFDLLGSGTACLVWSSPLPGDTGLQMRFVDLMGGQKPHLLVKTVNNLGAETRVRYLPSTYFYLKDKQEGKLWITRLPFPVHVVERVETYDHISRNRFVTRYAYHHGYFDGEEREFRGFGMVEQWDTEGMAALASDGMLSAATNSDTATHVPPVHTKTWFHTGCYLDREHVSRQFEDEYYREPGLDDQEFRSLLLPDTVLPTGLTLEEEREACRALKGMMLRQEVYADDAPPGSSVTMLQRAGTPYTVVEQNFSIRALQPRAGQRHGGFFTHTRETITYHYERTLMPVLNGQIVDEAAAAANPGVEWIPDPRVQHTLNLEIDEYGNVLKEAAIAYGRRFYMPDQAFLSQDHDNQRLIHIIYTKNLVTNAIDDFKVYPGDYRTPLAAETCTYELRKPEQEKSSNELTNLYRLDDMLSYCNQASDGQHDVAHEDIYFARAKQAAAEDVNEEEKYFRRLIEHVRTLYRPDNLGMPQNNPLKLLPLGELEPLALPGETYKLAFTPGLLAQVFQRNGQPMLPNPADVLGGQGADQGGYLSNQQLKYEGSFPGSDPDDCWWILAGRVFLSPDRDDNAAQELDFARRHFFLPRRYRDPFGQTTTVTYDDYDLLMVESRDPLNNCVTVGERLLDGTPDPAKPGNDYRVLQPTRIMDPNRNRTRVAFDALGMVVGTAVMGKPEENPGDSLDGFEADLPDAVLDHLANPFTNPHAILGRATSRLVYDLFVYRRTKDRPEPQPAVVYTLVRETHNADLEAGEHTRIQHSFSYSDGFGREIQKKIQAEPGPVPKRDTDDKIIVGADGRPLMTEGDTSPRWVGSGWTIFNNKGKPVRRYEPFFSATHRFEFGVQVGVSPILFYDPIERVVATLHPNNTYEKVLFDPWQQTTYDVNDTVAEYGNETGDPRTDPHIGGYVAGYFESLPVVPGRPRKTWYQQRHTGDLGPHEQNAANKAAAHAGTPTTAYFDTLGRPFLTVAHNKVVCPNHELDGTEDMFSTRVELDIEGNQRIVRDAINQNGDARGRIVMRYDYDMLGNRIHQASMEAGERWMLNDVAGKPIRAWDSRGHIFRTEYDQLRRPLCSFVTGADPNYPDQELLTERLVYGEQHPKAEMRNLRGQLYLHLDQAGAVTTEACDFKGNPLRATRRIAKEYKQAINWNTVDTALPANITDLLDQSALEAALAPLLEADVYTSSTTYDALNRPVTLTTPHTPAMQPSVIRPGYNEANLLERVDVNLRGATANDQPVWTHFVTNIDYDARGQRKCIDYGNGASTSYEYDPFTFRLAHLLTRRNAVAFPDDCPQPPVAGWPGCQVQNLHYTYDPVGNITYIRDDAQQTIYFRNKRVEPGAGYTYDALYRLIEATGREHLGQTGGAANPPTPHSHNDAPRAGLLGTGISGRFSPYDGGAMGRYIERYVYDAVGNFLTMWHYGSDPVHPGWSRTYTYGEASLLEPGKQSNRLSYTMVGSGNTGTERLVHDAHGNIIRMPHMGGAHPAPNMHWDYRDQLRRVDLSGGGTAYYTYDAAGQRVRKVWEKSANLVEERIYLGGFEIYRRRRGSDLLERETLHIMDDKQRIAQVETRTVDTAGNDPAPQQLIRYQFDNHLGSTGLELDDQAQIISYEEYSPYGSTTYQAVHSQTETPKRYRYTSKERDEESGFYYHGARYYAPWLGRWVSCDSELVDGPNLFVYARTSPTNLVDTNGRQSKPPKVKINDVVPYDQRLTDRSSIGVNPQKDHVICQGKQRLINPDIDTSKQLTVVQETGAAKGNAPAKPHTQVTFHDPQADVKEINRLRDLKPEDWTSFEQEIVSPSLESRSRAGYSQSSTNIAALDEIGSMFEVDQPNRAPNSSGPKLDWSKRTEPKGPPVDLNTGNVIKTEGNAPGVSDGKTALKKTGTETLEKGGKTALKKIGKKALKVVPFVGIGAGLYSAKAEAAQGNYGTAALEVVGLVPVAGDVVDAGRLGVAIGEAGSELLGIDTVAAEHGERFENAAKSIGLGDDASTIIGATGAALSSITVAPSIALKRKVMGWFD</sequence>
<feature type="region of interest" description="Disordered" evidence="5">
    <location>
        <begin position="2549"/>
        <end position="2595"/>
    </location>
</feature>
<dbReference type="Pfam" id="PF13517">
    <property type="entry name" value="FG-GAP_3"/>
    <property type="match status" value="1"/>
</dbReference>
<evidence type="ECO:0000259" key="6">
    <source>
        <dbReference type="Pfam" id="PF12255"/>
    </source>
</evidence>
<evidence type="ECO:0000259" key="7">
    <source>
        <dbReference type="Pfam" id="PF12256"/>
    </source>
</evidence>
<dbReference type="EMBL" id="CP003273">
    <property type="protein sequence ID" value="AGL03143.1"/>
    <property type="molecule type" value="Genomic_DNA"/>
</dbReference>
<evidence type="ECO:0000256" key="3">
    <source>
        <dbReference type="ARBA" id="ARBA00022729"/>
    </source>
</evidence>
<keyword evidence="2" id="KW-0964">Secreted</keyword>
<keyword evidence="4" id="KW-0843">Virulence</keyword>
<proteinExistence type="predicted"/>
<comment type="subcellular location">
    <subcellularLocation>
        <location evidence="1">Secreted</location>
    </subcellularLocation>
</comment>
<name>R4KIU7_9FIRM</name>
<evidence type="ECO:0000256" key="1">
    <source>
        <dbReference type="ARBA" id="ARBA00004613"/>
    </source>
</evidence>
<feature type="compositionally biased region" description="Basic and acidic residues" evidence="5">
    <location>
        <begin position="9"/>
        <end position="18"/>
    </location>
</feature>
<dbReference type="InterPro" id="IPR050708">
    <property type="entry name" value="T6SS_VgrG/RHS"/>
</dbReference>
<dbReference type="InterPro" id="IPR022044">
    <property type="entry name" value="TcdB_toxin_mid/C"/>
</dbReference>
<dbReference type="KEGG" id="dgi:Desgi_3831"/>
<reference evidence="8 9" key="1">
    <citation type="submission" date="2012-01" db="EMBL/GenBank/DDBJ databases">
        <title>Complete sequence of Desulfotomaculum gibsoniae DSM 7213.</title>
        <authorList>
            <consortium name="US DOE Joint Genome Institute"/>
            <person name="Lucas S."/>
            <person name="Han J."/>
            <person name="Lapidus A."/>
            <person name="Cheng J.-F."/>
            <person name="Goodwin L."/>
            <person name="Pitluck S."/>
            <person name="Peters L."/>
            <person name="Ovchinnikova G."/>
            <person name="Teshima H."/>
            <person name="Detter J.C."/>
            <person name="Han C."/>
            <person name="Tapia R."/>
            <person name="Land M."/>
            <person name="Hauser L."/>
            <person name="Kyrpides N."/>
            <person name="Ivanova N."/>
            <person name="Pagani I."/>
            <person name="Parshina S."/>
            <person name="Plugge C."/>
            <person name="Muyzer G."/>
            <person name="Kuever J."/>
            <person name="Ivanova A."/>
            <person name="Nazina T."/>
            <person name="Klenk H.-P."/>
            <person name="Brambilla E."/>
            <person name="Spring S."/>
            <person name="Stams A.F."/>
            <person name="Woyke T."/>
        </authorList>
    </citation>
    <scope>NUCLEOTIDE SEQUENCE [LARGE SCALE GENOMIC DNA]</scope>
    <source>
        <strain evidence="8 9">DSM 7213</strain>
    </source>
</reference>
<evidence type="ECO:0000256" key="4">
    <source>
        <dbReference type="ARBA" id="ARBA00023026"/>
    </source>
</evidence>
<dbReference type="OrthoDB" id="9815752at2"/>
<gene>
    <name evidence="8" type="ORF">Desgi_3831</name>
</gene>
<dbReference type="PRINTS" id="PR01341">
    <property type="entry name" value="SALSPVBPROT"/>
</dbReference>
<dbReference type="PANTHER" id="PTHR32305">
    <property type="match status" value="1"/>
</dbReference>
<dbReference type="InterPro" id="IPR013517">
    <property type="entry name" value="FG-GAP"/>
</dbReference>
<evidence type="ECO:0000256" key="2">
    <source>
        <dbReference type="ARBA" id="ARBA00022525"/>
    </source>
</evidence>
<dbReference type="RefSeq" id="WP_006520540.1">
    <property type="nucleotide sequence ID" value="NC_021184.1"/>
</dbReference>
<feature type="domain" description="Insecticide toxin TcdB middle/C-terminal" evidence="6">
    <location>
        <begin position="1036"/>
        <end position="1100"/>
    </location>
</feature>
<dbReference type="InterPro" id="IPR022385">
    <property type="entry name" value="Rhs_assc_core"/>
</dbReference>
<feature type="domain" description="Insecticide toxin TcdB middle/C-terminal" evidence="6">
    <location>
        <begin position="939"/>
        <end position="1011"/>
    </location>
</feature>
<evidence type="ECO:0000256" key="5">
    <source>
        <dbReference type="SAM" id="MobiDB-lite"/>
    </source>
</evidence>
<feature type="domain" description="Insecticide toxin TcdB middle/N-terminal" evidence="7">
    <location>
        <begin position="723"/>
        <end position="857"/>
    </location>
</feature>
<evidence type="ECO:0000313" key="8">
    <source>
        <dbReference type="EMBL" id="AGL03143.1"/>
    </source>
</evidence>
<dbReference type="eggNOG" id="COG3209">
    <property type="taxonomic scope" value="Bacteria"/>
</dbReference>
<dbReference type="CDD" id="cd20745">
    <property type="entry name" value="FIX_RhsA_AHH_HNH-like"/>
    <property type="match status" value="1"/>
</dbReference>
<feature type="region of interest" description="Disordered" evidence="5">
    <location>
        <begin position="2081"/>
        <end position="2102"/>
    </location>
</feature>
<dbReference type="Pfam" id="PF03534">
    <property type="entry name" value="SpvB"/>
    <property type="match status" value="1"/>
</dbReference>
<dbReference type="InterPro" id="IPR022045">
    <property type="entry name" value="TcdB_toxin_mid/N"/>
</dbReference>
<dbReference type="InterPro" id="IPR028994">
    <property type="entry name" value="Integrin_alpha_N"/>
</dbReference>
<dbReference type="PANTHER" id="PTHR32305:SF15">
    <property type="entry name" value="PROTEIN RHSA-RELATED"/>
    <property type="match status" value="1"/>
</dbReference>
<dbReference type="NCBIfam" id="TIGR03696">
    <property type="entry name" value="Rhs_assc_core"/>
    <property type="match status" value="1"/>
</dbReference>
<dbReference type="GO" id="GO:0005576">
    <property type="term" value="C:extracellular region"/>
    <property type="evidence" value="ECO:0007669"/>
    <property type="project" value="UniProtKB-SubCell"/>
</dbReference>
<dbReference type="InterPro" id="IPR003284">
    <property type="entry name" value="Sal_SpvB"/>
</dbReference>
<dbReference type="Pfam" id="PF12256">
    <property type="entry name" value="TcdB_toxin_midN"/>
    <property type="match status" value="1"/>
</dbReference>